<dbReference type="RefSeq" id="WP_012876270.1">
    <property type="nucleotide sequence ID" value="NC_013526.1"/>
</dbReference>
<keyword evidence="2" id="KW-1185">Reference proteome</keyword>
<dbReference type="HOGENOM" id="CLU_3104912_0_0_0"/>
<dbReference type="Proteomes" id="UP000000323">
    <property type="component" value="Chromosome 2"/>
</dbReference>
<evidence type="ECO:0000313" key="1">
    <source>
        <dbReference type="EMBL" id="ACZ43239.1"/>
    </source>
</evidence>
<dbReference type="STRING" id="525904.Tter_2340"/>
<dbReference type="AlphaFoldDB" id="D1CHL8"/>
<accession>D1CHL8</accession>
<proteinExistence type="predicted"/>
<dbReference type="KEGG" id="ttr:Tter_2340"/>
<dbReference type="EMBL" id="CP001826">
    <property type="protein sequence ID" value="ACZ43239.1"/>
    <property type="molecule type" value="Genomic_DNA"/>
</dbReference>
<reference evidence="2" key="1">
    <citation type="journal article" date="2010" name="Stand. Genomic Sci.">
        <title>Complete genome sequence of 'Thermobaculum terrenum' type strain (YNP1).</title>
        <authorList>
            <person name="Kiss H."/>
            <person name="Cleland D."/>
            <person name="Lapidus A."/>
            <person name="Lucas S."/>
            <person name="Glavina Del Rio T."/>
            <person name="Nolan M."/>
            <person name="Tice H."/>
            <person name="Han C."/>
            <person name="Goodwin L."/>
            <person name="Pitluck S."/>
            <person name="Liolios K."/>
            <person name="Ivanova N."/>
            <person name="Mavromatis K."/>
            <person name="Ovchinnikova G."/>
            <person name="Pati A."/>
            <person name="Chen A."/>
            <person name="Palaniappan K."/>
            <person name="Land M."/>
            <person name="Hauser L."/>
            <person name="Chang Y."/>
            <person name="Jeffries C."/>
            <person name="Lu M."/>
            <person name="Brettin T."/>
            <person name="Detter J."/>
            <person name="Goker M."/>
            <person name="Tindall B."/>
            <person name="Beck B."/>
            <person name="McDermott T."/>
            <person name="Woyke T."/>
            <person name="Bristow J."/>
            <person name="Eisen J."/>
            <person name="Markowitz V."/>
            <person name="Hugenholtz P."/>
            <person name="Kyrpides N."/>
            <person name="Klenk H."/>
            <person name="Cheng J."/>
        </authorList>
    </citation>
    <scope>NUCLEOTIDE SEQUENCE [LARGE SCALE GENOMIC DNA]</scope>
    <source>
        <strain evidence="2">ATCC BAA-798 / YNP1</strain>
    </source>
</reference>
<gene>
    <name evidence="1" type="ordered locus">Tter_2340</name>
</gene>
<sequence length="51" mass="5682">MSWPDDTGAFTFTITIHGMGSDGTDLQVHATFHDNANPNTERAFQKIMRCP</sequence>
<protein>
    <submittedName>
        <fullName evidence="1">Uncharacterized protein</fullName>
    </submittedName>
</protein>
<name>D1CHL8_THET1</name>
<evidence type="ECO:0000313" key="2">
    <source>
        <dbReference type="Proteomes" id="UP000000323"/>
    </source>
</evidence>
<organism evidence="1 2">
    <name type="scientific">Thermobaculum terrenum (strain ATCC BAA-798 / CCMEE 7001 / YNP1)</name>
    <dbReference type="NCBI Taxonomy" id="525904"/>
    <lineage>
        <taxon>Bacteria</taxon>
        <taxon>Bacillati</taxon>
        <taxon>Chloroflexota</taxon>
        <taxon>Chloroflexia</taxon>
        <taxon>Candidatus Thermobaculales</taxon>
        <taxon>Candidatus Thermobaculaceae</taxon>
        <taxon>Thermobaculum</taxon>
    </lineage>
</organism>